<dbReference type="InterPro" id="IPR034706">
    <property type="entry name" value="CpoB"/>
</dbReference>
<gene>
    <name evidence="3" type="primary">ybgF</name>
    <name evidence="1" type="synonym">cpoB</name>
    <name evidence="3" type="ORF">V3328_21560</name>
</gene>
<dbReference type="NCBIfam" id="TIGR02795">
    <property type="entry name" value="tol_pal_ybgF"/>
    <property type="match status" value="1"/>
</dbReference>
<dbReference type="SUPFAM" id="SSF48452">
    <property type="entry name" value="TPR-like"/>
    <property type="match status" value="1"/>
</dbReference>
<dbReference type="EMBL" id="JAZHOF010000010">
    <property type="protein sequence ID" value="MEJ8574088.1"/>
    <property type="molecule type" value="Genomic_DNA"/>
</dbReference>
<comment type="similarity">
    <text evidence="1">Belongs to the CpoB family.</text>
</comment>
<feature type="compositionally biased region" description="Low complexity" evidence="2">
    <location>
        <begin position="108"/>
        <end position="117"/>
    </location>
</feature>
<feature type="region of interest" description="Disordered" evidence="2">
    <location>
        <begin position="81"/>
        <end position="167"/>
    </location>
</feature>
<evidence type="ECO:0000256" key="2">
    <source>
        <dbReference type="SAM" id="MobiDB-lite"/>
    </source>
</evidence>
<dbReference type="Pfam" id="PF13174">
    <property type="entry name" value="TPR_6"/>
    <property type="match status" value="1"/>
</dbReference>
<dbReference type="InterPro" id="IPR011990">
    <property type="entry name" value="TPR-like_helical_dom_sf"/>
</dbReference>
<dbReference type="GO" id="GO:0043093">
    <property type="term" value="P:FtsZ-dependent cytokinesis"/>
    <property type="evidence" value="ECO:0007669"/>
    <property type="project" value="UniProtKB-UniRule"/>
</dbReference>
<comment type="subcellular location">
    <subcellularLocation>
        <location evidence="1">Periplasm</location>
    </subcellularLocation>
</comment>
<evidence type="ECO:0000313" key="4">
    <source>
        <dbReference type="Proteomes" id="UP001378188"/>
    </source>
</evidence>
<dbReference type="InterPro" id="IPR019734">
    <property type="entry name" value="TPR_rpt"/>
</dbReference>
<feature type="compositionally biased region" description="Low complexity" evidence="2">
    <location>
        <begin position="89"/>
        <end position="101"/>
    </location>
</feature>
<evidence type="ECO:0000313" key="3">
    <source>
        <dbReference type="EMBL" id="MEJ8574088.1"/>
    </source>
</evidence>
<dbReference type="InterPro" id="IPR014162">
    <property type="entry name" value="CpoB_C"/>
</dbReference>
<feature type="compositionally biased region" description="Polar residues" evidence="2">
    <location>
        <begin position="149"/>
        <end position="160"/>
    </location>
</feature>
<dbReference type="Proteomes" id="UP001378188">
    <property type="component" value="Unassembled WGS sequence"/>
</dbReference>
<feature type="chain" id="PRO_5043064744" description="Cell division coordinator CpoB" evidence="1">
    <location>
        <begin position="24"/>
        <end position="304"/>
    </location>
</feature>
<evidence type="ECO:0000256" key="1">
    <source>
        <dbReference type="HAMAP-Rule" id="MF_02066"/>
    </source>
</evidence>
<protein>
    <recommendedName>
        <fullName evidence="1">Cell division coordinator CpoB</fullName>
    </recommendedName>
</protein>
<dbReference type="HAMAP" id="MF_02066">
    <property type="entry name" value="CpoB"/>
    <property type="match status" value="1"/>
</dbReference>
<comment type="caution">
    <text evidence="3">The sequence shown here is derived from an EMBL/GenBank/DDBJ whole genome shotgun (WGS) entry which is preliminary data.</text>
</comment>
<keyword evidence="1" id="KW-0175">Coiled coil</keyword>
<reference evidence="3 4" key="1">
    <citation type="submission" date="2024-02" db="EMBL/GenBank/DDBJ databases">
        <title>Genome analysis and characterization of Microbaculum marinisediminis sp. nov., isolated from marine sediment.</title>
        <authorList>
            <person name="Du Z.-J."/>
            <person name="Ye Y.-Q."/>
            <person name="Zhang Z.-R."/>
            <person name="Yuan S.-M."/>
            <person name="Zhang X.-Y."/>
        </authorList>
    </citation>
    <scope>NUCLEOTIDE SEQUENCE [LARGE SCALE GENOMIC DNA]</scope>
    <source>
        <strain evidence="3 4">SDUM1044001</strain>
    </source>
</reference>
<proteinExistence type="inferred from homology"/>
<comment type="function">
    <text evidence="1">Mediates coordination of peptidoglycan synthesis and outer membrane constriction during cell division.</text>
</comment>
<dbReference type="Pfam" id="PF13432">
    <property type="entry name" value="TPR_16"/>
    <property type="match status" value="1"/>
</dbReference>
<name>A0AAW9RUU0_9HYPH</name>
<sequence precursor="true">MAYPSSRCLVRLLCVAAIGTSIAVVLAGTASAQFLQRGDSQADVAGLTVRLNTLEDQVRQLNGQIEQLNFQIRQLQQQAMSSGNGGVQGQVPGQSSMGSSGTVLQPRMPSQMQQGSGMNQGGSAGAPPQSLGQVPGRPLDLSSALGQPLPQSGQDQSMFNTPAVGGQNPQLVLAPSGDPKDAYDLSYGYILRGEFDLAEASFRQFLNQFPNDPLAGNAQYWLGESLFARNDYRQAADAFLKGYSDYPDSAKAPDSLYKLGMSLKELGQADAACSTFAEIARRYPNAPQAVQERARSEMQKSGCS</sequence>
<dbReference type="AlphaFoldDB" id="A0AAW9RUU0"/>
<dbReference type="GO" id="GO:0030288">
    <property type="term" value="C:outer membrane-bounded periplasmic space"/>
    <property type="evidence" value="ECO:0007669"/>
    <property type="project" value="UniProtKB-UniRule"/>
</dbReference>
<keyword evidence="1" id="KW-0132">Cell division</keyword>
<organism evidence="3 4">
    <name type="scientific">Microbaculum marinum</name>
    <dbReference type="NCBI Taxonomy" id="1764581"/>
    <lineage>
        <taxon>Bacteria</taxon>
        <taxon>Pseudomonadati</taxon>
        <taxon>Pseudomonadota</taxon>
        <taxon>Alphaproteobacteria</taxon>
        <taxon>Hyphomicrobiales</taxon>
        <taxon>Tepidamorphaceae</taxon>
        <taxon>Microbaculum</taxon>
    </lineage>
</organism>
<feature type="coiled-coil region" evidence="1">
    <location>
        <begin position="44"/>
        <end position="78"/>
    </location>
</feature>
<keyword evidence="1" id="KW-0131">Cell cycle</keyword>
<accession>A0AAW9RUU0</accession>
<keyword evidence="1" id="KW-0732">Signal</keyword>
<keyword evidence="1" id="KW-0574">Periplasm</keyword>
<keyword evidence="4" id="KW-1185">Reference proteome</keyword>
<dbReference type="RefSeq" id="WP_340331790.1">
    <property type="nucleotide sequence ID" value="NZ_JAZHOF010000010.1"/>
</dbReference>
<feature type="signal peptide" evidence="1">
    <location>
        <begin position="1"/>
        <end position="23"/>
    </location>
</feature>
<dbReference type="Gene3D" id="1.25.40.10">
    <property type="entry name" value="Tetratricopeptide repeat domain"/>
    <property type="match status" value="1"/>
</dbReference>